<dbReference type="AlphaFoldDB" id="A0A653EZJ1"/>
<feature type="region of interest" description="Disordered" evidence="1">
    <location>
        <begin position="143"/>
        <end position="208"/>
    </location>
</feature>
<evidence type="ECO:0000259" key="2">
    <source>
        <dbReference type="Pfam" id="PF01402"/>
    </source>
</evidence>
<protein>
    <submittedName>
        <fullName evidence="3">Ribbon-helix-helix protein, copG family</fullName>
    </submittedName>
</protein>
<accession>A0A653EZJ1</accession>
<dbReference type="EMBL" id="LR589141">
    <property type="protein sequence ID" value="VTP02798.1"/>
    <property type="molecule type" value="Genomic_DNA"/>
</dbReference>
<feature type="compositionally biased region" description="Basic and acidic residues" evidence="1">
    <location>
        <begin position="281"/>
        <end position="291"/>
    </location>
</feature>
<reference evidence="3" key="1">
    <citation type="submission" date="2019-05" db="EMBL/GenBank/DDBJ databases">
        <authorList>
            <person name="Naeem R."/>
            <person name="Antony C."/>
            <person name="Guan Q."/>
        </authorList>
    </citation>
    <scope>NUCLEOTIDE SEQUENCE</scope>
    <source>
        <strain evidence="3">2</strain>
    </source>
</reference>
<evidence type="ECO:0000313" key="3">
    <source>
        <dbReference type="EMBL" id="VTP02798.1"/>
    </source>
</evidence>
<feature type="compositionally biased region" description="Polar residues" evidence="1">
    <location>
        <begin position="143"/>
        <end position="154"/>
    </location>
</feature>
<name>A0A653EZJ1_9MYCO</name>
<dbReference type="CDD" id="cd22231">
    <property type="entry name" value="RHH_NikR_HicB-like"/>
    <property type="match status" value="1"/>
</dbReference>
<gene>
    <name evidence="3" type="ORF">BIN_B_04695</name>
</gene>
<feature type="compositionally biased region" description="Basic residues" evidence="1">
    <location>
        <begin position="160"/>
        <end position="170"/>
    </location>
</feature>
<dbReference type="Gene3D" id="1.10.1220.10">
    <property type="entry name" value="Met repressor-like"/>
    <property type="match status" value="1"/>
</dbReference>
<evidence type="ECO:0000256" key="1">
    <source>
        <dbReference type="SAM" id="MobiDB-lite"/>
    </source>
</evidence>
<feature type="domain" description="Ribbon-helix-helix protein CopG" evidence="2">
    <location>
        <begin position="219"/>
        <end position="254"/>
    </location>
</feature>
<proteinExistence type="predicted"/>
<organism evidence="3">
    <name type="scientific">Mycobacterium riyadhense</name>
    <dbReference type="NCBI Taxonomy" id="486698"/>
    <lineage>
        <taxon>Bacteria</taxon>
        <taxon>Bacillati</taxon>
        <taxon>Actinomycetota</taxon>
        <taxon>Actinomycetes</taxon>
        <taxon>Mycobacteriales</taxon>
        <taxon>Mycobacteriaceae</taxon>
        <taxon>Mycobacterium</taxon>
    </lineage>
</organism>
<sequence length="291" mass="32173">MRRVHGAPACLSGLDHLERHREPGRPRARPLGDLALQTRCRESRFDGVRRAPMGPIFGRVAELQQHVGVVDDRRGGLRELRAVVSFERGDRRPRLVGVLGVVDFLHRRLAPGCADFGSTARTFACAWNQQRCSFVYGKTSRSAFQKRSAPSPTARNGARMPRRRQSRSRLHRDATTQSRLNINGGSVDTLDPGGSSRPARSYPSGNTPSYTGLMSKVMVSLPDGLLAELDAEVKRRGTSRSALLADAARRELARRDPADLAAAIERSERRFRGAGSFESADVVRVDRDDRP</sequence>
<feature type="compositionally biased region" description="Polar residues" evidence="1">
    <location>
        <begin position="175"/>
        <end position="186"/>
    </location>
</feature>
<feature type="region of interest" description="Disordered" evidence="1">
    <location>
        <begin position="272"/>
        <end position="291"/>
    </location>
</feature>
<dbReference type="InterPro" id="IPR002145">
    <property type="entry name" value="CopG"/>
</dbReference>
<dbReference type="InterPro" id="IPR013321">
    <property type="entry name" value="Arc_rbn_hlx_hlx"/>
</dbReference>
<dbReference type="GO" id="GO:0006355">
    <property type="term" value="P:regulation of DNA-templated transcription"/>
    <property type="evidence" value="ECO:0007669"/>
    <property type="project" value="InterPro"/>
</dbReference>
<dbReference type="Pfam" id="PF01402">
    <property type="entry name" value="RHH_1"/>
    <property type="match status" value="1"/>
</dbReference>